<proteinExistence type="inferred from homology"/>
<feature type="compositionally biased region" description="Polar residues" evidence="3">
    <location>
        <begin position="471"/>
        <end position="482"/>
    </location>
</feature>
<dbReference type="AlphaFoldDB" id="A0AAD9FVT5"/>
<reference evidence="5" key="1">
    <citation type="submission" date="2023-02" db="EMBL/GenBank/DDBJ databases">
        <title>Identification and recombinant expression of a fungal hydrolase from Papiliotrema laurentii that hydrolyzes apple cutin and clears colloidal polyester polyurethane.</title>
        <authorList>
            <consortium name="DOE Joint Genome Institute"/>
            <person name="Roman V.A."/>
            <person name="Bojanowski C."/>
            <person name="Crable B.R."/>
            <person name="Wagner D.N."/>
            <person name="Hung C.S."/>
            <person name="Nadeau L.J."/>
            <person name="Schratz L."/>
            <person name="Haridas S."/>
            <person name="Pangilinan J."/>
            <person name="Lipzen A."/>
            <person name="Na H."/>
            <person name="Yan M."/>
            <person name="Ng V."/>
            <person name="Grigoriev I.V."/>
            <person name="Spatafora J.W."/>
            <person name="Barlow D."/>
            <person name="Biffinger J."/>
            <person name="Kelley-Loughnane N."/>
            <person name="Varaljay V.A."/>
            <person name="Crookes-Goodson W.J."/>
        </authorList>
    </citation>
    <scope>NUCLEOTIDE SEQUENCE</scope>
    <source>
        <strain evidence="5">5307AH</strain>
    </source>
</reference>
<feature type="compositionally biased region" description="Basic and acidic residues" evidence="3">
    <location>
        <begin position="322"/>
        <end position="331"/>
    </location>
</feature>
<organism evidence="5 6">
    <name type="scientific">Papiliotrema laurentii</name>
    <name type="common">Cryptococcus laurentii</name>
    <dbReference type="NCBI Taxonomy" id="5418"/>
    <lineage>
        <taxon>Eukaryota</taxon>
        <taxon>Fungi</taxon>
        <taxon>Dikarya</taxon>
        <taxon>Basidiomycota</taxon>
        <taxon>Agaricomycotina</taxon>
        <taxon>Tremellomycetes</taxon>
        <taxon>Tremellales</taxon>
        <taxon>Rhynchogastremaceae</taxon>
        <taxon>Papiliotrema</taxon>
    </lineage>
</organism>
<evidence type="ECO:0000259" key="4">
    <source>
        <dbReference type="Pfam" id="PF08585"/>
    </source>
</evidence>
<feature type="region of interest" description="Disordered" evidence="3">
    <location>
        <begin position="216"/>
        <end position="295"/>
    </location>
</feature>
<feature type="region of interest" description="Disordered" evidence="3">
    <location>
        <begin position="319"/>
        <end position="343"/>
    </location>
</feature>
<feature type="domain" description="RecQ mediated genome instability protein 1 OB-fold" evidence="4">
    <location>
        <begin position="61"/>
        <end position="204"/>
    </location>
</feature>
<dbReference type="PANTHER" id="PTHR14790:SF15">
    <property type="entry name" value="RECQ-MEDIATED GENOME INSTABILITY PROTEIN 1"/>
    <property type="match status" value="1"/>
</dbReference>
<keyword evidence="6" id="KW-1185">Reference proteome</keyword>
<dbReference type="Pfam" id="PF08585">
    <property type="entry name" value="RMI1_N_C"/>
    <property type="match status" value="1"/>
</dbReference>
<feature type="compositionally biased region" description="Acidic residues" evidence="3">
    <location>
        <begin position="334"/>
        <end position="343"/>
    </location>
</feature>
<dbReference type="InterPro" id="IPR042470">
    <property type="entry name" value="RMI1_N_C_sf"/>
</dbReference>
<dbReference type="GO" id="GO:0000724">
    <property type="term" value="P:double-strand break repair via homologous recombination"/>
    <property type="evidence" value="ECO:0007669"/>
    <property type="project" value="TreeGrafter"/>
</dbReference>
<comment type="caution">
    <text evidence="5">The sequence shown here is derived from an EMBL/GenBank/DDBJ whole genome shotgun (WGS) entry which is preliminary data.</text>
</comment>
<dbReference type="PANTHER" id="PTHR14790">
    <property type="entry name" value="RECQ-MEDIATED GENOME INSTABILITY PROTEIN 1 RMI1"/>
    <property type="match status" value="1"/>
</dbReference>
<dbReference type="Proteomes" id="UP001182556">
    <property type="component" value="Unassembled WGS sequence"/>
</dbReference>
<evidence type="ECO:0000256" key="3">
    <source>
        <dbReference type="SAM" id="MobiDB-lite"/>
    </source>
</evidence>
<evidence type="ECO:0000256" key="2">
    <source>
        <dbReference type="ARBA" id="ARBA00018987"/>
    </source>
</evidence>
<evidence type="ECO:0000313" key="6">
    <source>
        <dbReference type="Proteomes" id="UP001182556"/>
    </source>
</evidence>
<dbReference type="GO" id="GO:0016604">
    <property type="term" value="C:nuclear body"/>
    <property type="evidence" value="ECO:0007669"/>
    <property type="project" value="TreeGrafter"/>
</dbReference>
<evidence type="ECO:0000313" key="5">
    <source>
        <dbReference type="EMBL" id="KAK1927182.1"/>
    </source>
</evidence>
<gene>
    <name evidence="5" type="ORF">DB88DRAFT_477076</name>
</gene>
<feature type="region of interest" description="Disordered" evidence="3">
    <location>
        <begin position="360"/>
        <end position="511"/>
    </location>
</feature>
<protein>
    <recommendedName>
        <fullName evidence="2">RecQ-mediated genome instability protein 1</fullName>
    </recommendedName>
</protein>
<dbReference type="InterPro" id="IPR013894">
    <property type="entry name" value="RMI1_OB"/>
</dbReference>
<dbReference type="GO" id="GO:0000712">
    <property type="term" value="P:resolution of meiotic recombination intermediates"/>
    <property type="evidence" value="ECO:0007669"/>
    <property type="project" value="TreeGrafter"/>
</dbReference>
<dbReference type="EMBL" id="JAODAN010000001">
    <property type="protein sequence ID" value="KAK1927182.1"/>
    <property type="molecule type" value="Genomic_DNA"/>
</dbReference>
<comment type="similarity">
    <text evidence="1">Belongs to the RMI1 family.</text>
</comment>
<dbReference type="Gene3D" id="2.40.50.770">
    <property type="entry name" value="RecQ-mediated genome instability protein Rmi1, C-terminal domain"/>
    <property type="match status" value="1"/>
</dbReference>
<feature type="compositionally biased region" description="Polar residues" evidence="3">
    <location>
        <begin position="235"/>
        <end position="246"/>
    </location>
</feature>
<feature type="compositionally biased region" description="Acidic residues" evidence="3">
    <location>
        <begin position="379"/>
        <end position="394"/>
    </location>
</feature>
<feature type="compositionally biased region" description="Low complexity" evidence="3">
    <location>
        <begin position="274"/>
        <end position="292"/>
    </location>
</feature>
<sequence length="511" mass="55102">MININPILAHIRRSFPVPEINVDWVRQCAQALQDEGHEPSPQAILEQYTYADLAQTAAPSLPEDVSTAHEVILFSQPTLLQITAITEIGSSAVTLQNTLEQRRDVLSGRTRIRGLDEGEGEEEELVPGKLPDYPRGMLKLELSDGVGIVQAMEYRRVGEFKLGETKLGCKVLLHRVKVLRGILLLTPQNTNVIGGEIEALDLSQPEQFVESLRRRIEAPSDPPAAPSGSKRTKARNTSASAGPSASTRKKPKVETKAATPPRPGQPATPSAIAGSSTGPGTRTSSMGRSSMPITIDDTDDEVDMAQRARQARAAAILAATVGHDHTSRSNDEMGGSDDEYGLDDEADESFLRHVELAEAAAKEGKRGVDSSGFRGQADYDNDEFDELEEDEWADDSFLRHVDQVEAAASGGSDRARSSRSGAGGSRDYVQADQRGRPTARVGANDEDDGFPEELDDSVTIMPNALFAYARSSGTEQTSQNSRGKGRGSRDELVGRRGGSTQTAIEIIEISD</sequence>
<dbReference type="SMART" id="SM01161">
    <property type="entry name" value="DUF1767"/>
    <property type="match status" value="1"/>
</dbReference>
<dbReference type="GO" id="GO:0031422">
    <property type="term" value="C:RecQ family helicase-topoisomerase III complex"/>
    <property type="evidence" value="ECO:0007669"/>
    <property type="project" value="TreeGrafter"/>
</dbReference>
<evidence type="ECO:0000256" key="1">
    <source>
        <dbReference type="ARBA" id="ARBA00006395"/>
    </source>
</evidence>
<feature type="compositionally biased region" description="Acidic residues" evidence="3">
    <location>
        <begin position="444"/>
        <end position="456"/>
    </location>
</feature>
<accession>A0AAD9FVT5</accession>
<name>A0AAD9FVT5_PAPLA</name>